<evidence type="ECO:0000313" key="3">
    <source>
        <dbReference type="Ensembl" id="ENSGACP00000053402.1"/>
    </source>
</evidence>
<proteinExistence type="predicted"/>
<protein>
    <recommendedName>
        <fullName evidence="5">Proline and serine rich 2</fullName>
    </recommendedName>
</protein>
<accession>A0AAQ4QRB6</accession>
<dbReference type="GeneTree" id="ENSGT01010000222533"/>
<dbReference type="Ensembl" id="ENSGACT00000075652.1">
    <property type="protein sequence ID" value="ENSGACP00000053402.1"/>
    <property type="gene ID" value="ENSGACG00000026949.1"/>
</dbReference>
<evidence type="ECO:0000256" key="1">
    <source>
        <dbReference type="ARBA" id="ARBA00022553"/>
    </source>
</evidence>
<feature type="compositionally biased region" description="Polar residues" evidence="2">
    <location>
        <begin position="237"/>
        <end position="247"/>
    </location>
</feature>
<reference evidence="3 4" key="1">
    <citation type="journal article" date="2021" name="G3 (Bethesda)">
        <title>Improved contiguity of the threespine stickleback genome using long-read sequencing.</title>
        <authorList>
            <person name="Nath S."/>
            <person name="Shaw D.E."/>
            <person name="White M.A."/>
        </authorList>
    </citation>
    <scope>NUCLEOTIDE SEQUENCE [LARGE SCALE GENOMIC DNA]</scope>
    <source>
        <strain evidence="3 4">Lake Benthic</strain>
    </source>
</reference>
<feature type="region of interest" description="Disordered" evidence="2">
    <location>
        <begin position="54"/>
        <end position="80"/>
    </location>
</feature>
<dbReference type="Pfam" id="PF15385">
    <property type="entry name" value="SARG"/>
    <property type="match status" value="1"/>
</dbReference>
<feature type="compositionally biased region" description="Polar residues" evidence="2">
    <location>
        <begin position="271"/>
        <end position="284"/>
    </location>
</feature>
<dbReference type="PANTHER" id="PTHR16095:SF9">
    <property type="entry name" value="PROLINE AND SERINE-RICH PROTEIN 2"/>
    <property type="match status" value="1"/>
</dbReference>
<reference evidence="3" key="2">
    <citation type="submission" date="2025-08" db="UniProtKB">
        <authorList>
            <consortium name="Ensembl"/>
        </authorList>
    </citation>
    <scope>IDENTIFICATION</scope>
</reference>
<dbReference type="AlphaFoldDB" id="A0AAQ4QRB6"/>
<dbReference type="PANTHER" id="PTHR16095">
    <property type="entry name" value="TRANSMEMBRANE PROTEIN 143 FAMILY MEMBER"/>
    <property type="match status" value="1"/>
</dbReference>
<organism evidence="3 4">
    <name type="scientific">Gasterosteus aculeatus aculeatus</name>
    <name type="common">three-spined stickleback</name>
    <dbReference type="NCBI Taxonomy" id="481459"/>
    <lineage>
        <taxon>Eukaryota</taxon>
        <taxon>Metazoa</taxon>
        <taxon>Chordata</taxon>
        <taxon>Craniata</taxon>
        <taxon>Vertebrata</taxon>
        <taxon>Euteleostomi</taxon>
        <taxon>Actinopterygii</taxon>
        <taxon>Neopterygii</taxon>
        <taxon>Teleostei</taxon>
        <taxon>Neoteleostei</taxon>
        <taxon>Acanthomorphata</taxon>
        <taxon>Eupercaria</taxon>
        <taxon>Perciformes</taxon>
        <taxon>Cottioidei</taxon>
        <taxon>Gasterosteales</taxon>
        <taxon>Gasterosteidae</taxon>
        <taxon>Gasterosteus</taxon>
    </lineage>
</organism>
<sequence>TNPVAAKGRRLEMSLKSAASLRWLCDFRGTRLEIRSREEQECLKFFEKTIDSLDESLGPVDGPQTANPSLSARRPGPKDQDIIYLVRPEPDLVQNKAPAFNPNKSHVEMRPRREALDGLPSEYNPPLPSGSYGPTDQHSSYHPPGSIPTPVLIAQQMADNRGGGASNLQPSSFLRSHNQDHDKPQSPVGDPHAKYGPPTSAKASRFPTNISVTPHGNKESQNQSLGNVKLQERRSQMLANLSGTPNALLQEDPQLALDPSPRNAPARSFSFKDSSPDQSRNRAISGTPTSSTPTSGPGATSPTSSALTLTAVRPYPPDPSRRSPPTSSPEHRRKSASTFRPQGITVQFSGKGATDESRREALRKLGLLKEP</sequence>
<name>A0AAQ4QRB6_GASAC</name>
<evidence type="ECO:0000313" key="4">
    <source>
        <dbReference type="Proteomes" id="UP000007635"/>
    </source>
</evidence>
<feature type="compositionally biased region" description="Polar residues" evidence="2">
    <location>
        <begin position="166"/>
        <end position="176"/>
    </location>
</feature>
<evidence type="ECO:0000256" key="2">
    <source>
        <dbReference type="SAM" id="MobiDB-lite"/>
    </source>
</evidence>
<reference evidence="3" key="3">
    <citation type="submission" date="2025-09" db="UniProtKB">
        <authorList>
            <consortium name="Ensembl"/>
        </authorList>
    </citation>
    <scope>IDENTIFICATION</scope>
</reference>
<dbReference type="Proteomes" id="UP000007635">
    <property type="component" value="Chromosome IV"/>
</dbReference>
<feature type="region of interest" description="Disordered" evidence="2">
    <location>
        <begin position="116"/>
        <end position="357"/>
    </location>
</feature>
<feature type="compositionally biased region" description="Polar residues" evidence="2">
    <location>
        <begin position="336"/>
        <end position="348"/>
    </location>
</feature>
<evidence type="ECO:0008006" key="5">
    <source>
        <dbReference type="Google" id="ProtNLM"/>
    </source>
</evidence>
<keyword evidence="1" id="KW-0597">Phosphoprotein</keyword>
<keyword evidence="4" id="KW-1185">Reference proteome</keyword>
<feature type="compositionally biased region" description="Low complexity" evidence="2">
    <location>
        <begin position="285"/>
        <end position="313"/>
    </location>
</feature>
<feature type="compositionally biased region" description="Polar residues" evidence="2">
    <location>
        <begin position="206"/>
        <end position="226"/>
    </location>
</feature>